<keyword evidence="3" id="KW-1185">Reference proteome</keyword>
<dbReference type="OrthoDB" id="170354at2157"/>
<evidence type="ECO:0000313" key="3">
    <source>
        <dbReference type="Proteomes" id="UP000011632"/>
    </source>
</evidence>
<dbReference type="RefSeq" id="WP_006432864.1">
    <property type="nucleotide sequence ID" value="NZ_AOID01000060.1"/>
</dbReference>
<dbReference type="STRING" id="1227496.C489_18846"/>
<dbReference type="PATRIC" id="fig|1227496.3.peg.3784"/>
<reference evidence="2 3" key="1">
    <citation type="journal article" date="2014" name="PLoS Genet.">
        <title>Phylogenetically driven sequencing of extremely halophilic archaea reveals strategies for static and dynamic osmo-response.</title>
        <authorList>
            <person name="Becker E.A."/>
            <person name="Seitzer P.M."/>
            <person name="Tritt A."/>
            <person name="Larsen D."/>
            <person name="Krusor M."/>
            <person name="Yao A.I."/>
            <person name="Wu D."/>
            <person name="Madern D."/>
            <person name="Eisen J.A."/>
            <person name="Darling A.E."/>
            <person name="Facciotti M.T."/>
        </authorList>
    </citation>
    <scope>NUCLEOTIDE SEQUENCE [LARGE SCALE GENOMIC DNA]</scope>
    <source>
        <strain evidence="2 3">JCM 10478</strain>
    </source>
</reference>
<comment type="caution">
    <text evidence="2">The sequence shown here is derived from an EMBL/GenBank/DDBJ whole genome shotgun (WGS) entry which is preliminary data.</text>
</comment>
<feature type="region of interest" description="Disordered" evidence="1">
    <location>
        <begin position="95"/>
        <end position="132"/>
    </location>
</feature>
<dbReference type="AlphaFoldDB" id="L9XNZ5"/>
<accession>L9XNZ5</accession>
<protein>
    <submittedName>
        <fullName evidence="2">Uncharacterized protein</fullName>
    </submittedName>
</protein>
<feature type="compositionally biased region" description="Basic and acidic residues" evidence="1">
    <location>
        <begin position="1"/>
        <end position="18"/>
    </location>
</feature>
<sequence>MTNDDSRGLESPDRHASTETDLDTDAVRDRLEAITDLTETLLEEVRRTGETLDDGTRRDATRRLREIDAEARRVGLELCDRPLAENPATLVGCDSLTTTYSGPAPGAIDAAGSKRADNQPTGDCNRGDRDGE</sequence>
<dbReference type="EMBL" id="AOID01000060">
    <property type="protein sequence ID" value="ELY63499.1"/>
    <property type="molecule type" value="Genomic_DNA"/>
</dbReference>
<evidence type="ECO:0000256" key="1">
    <source>
        <dbReference type="SAM" id="MobiDB-lite"/>
    </source>
</evidence>
<proteinExistence type="predicted"/>
<feature type="region of interest" description="Disordered" evidence="1">
    <location>
        <begin position="1"/>
        <end position="27"/>
    </location>
</feature>
<organism evidence="2 3">
    <name type="scientific">Natrinema versiforme JCM 10478</name>
    <dbReference type="NCBI Taxonomy" id="1227496"/>
    <lineage>
        <taxon>Archaea</taxon>
        <taxon>Methanobacteriati</taxon>
        <taxon>Methanobacteriota</taxon>
        <taxon>Stenosarchaea group</taxon>
        <taxon>Halobacteria</taxon>
        <taxon>Halobacteriales</taxon>
        <taxon>Natrialbaceae</taxon>
        <taxon>Natrinema</taxon>
    </lineage>
</organism>
<dbReference type="Proteomes" id="UP000011632">
    <property type="component" value="Unassembled WGS sequence"/>
</dbReference>
<name>L9XNZ5_9EURY</name>
<evidence type="ECO:0000313" key="2">
    <source>
        <dbReference type="EMBL" id="ELY63499.1"/>
    </source>
</evidence>
<gene>
    <name evidence="2" type="ORF">C489_18846</name>
</gene>